<keyword evidence="2" id="KW-0812">Transmembrane</keyword>
<organism evidence="3 4">
    <name type="scientific">Chthoniobacter flavus Ellin428</name>
    <dbReference type="NCBI Taxonomy" id="497964"/>
    <lineage>
        <taxon>Bacteria</taxon>
        <taxon>Pseudomonadati</taxon>
        <taxon>Verrucomicrobiota</taxon>
        <taxon>Spartobacteria</taxon>
        <taxon>Chthoniobacterales</taxon>
        <taxon>Chthoniobacteraceae</taxon>
        <taxon>Chthoniobacter</taxon>
    </lineage>
</organism>
<evidence type="ECO:0000313" key="3">
    <source>
        <dbReference type="EMBL" id="EDY17411.1"/>
    </source>
</evidence>
<evidence type="ECO:0000256" key="2">
    <source>
        <dbReference type="SAM" id="Phobius"/>
    </source>
</evidence>
<dbReference type="STRING" id="497964.CfE428DRAFT_5097"/>
<reference evidence="3 4" key="1">
    <citation type="journal article" date="2011" name="J. Bacteriol.">
        <title>Genome sequence of Chthoniobacter flavus Ellin428, an aerobic heterotrophic soil bacterium.</title>
        <authorList>
            <person name="Kant R."/>
            <person name="van Passel M.W."/>
            <person name="Palva A."/>
            <person name="Lucas S."/>
            <person name="Lapidus A."/>
            <person name="Glavina Del Rio T."/>
            <person name="Dalin E."/>
            <person name="Tice H."/>
            <person name="Bruce D."/>
            <person name="Goodwin L."/>
            <person name="Pitluck S."/>
            <person name="Larimer F.W."/>
            <person name="Land M.L."/>
            <person name="Hauser L."/>
            <person name="Sangwan P."/>
            <person name="de Vos W.M."/>
            <person name="Janssen P.H."/>
            <person name="Smidt H."/>
        </authorList>
    </citation>
    <scope>NUCLEOTIDE SEQUENCE [LARGE SCALE GENOMIC DNA]</scope>
    <source>
        <strain evidence="3 4">Ellin428</strain>
    </source>
</reference>
<proteinExistence type="predicted"/>
<feature type="transmembrane region" description="Helical" evidence="2">
    <location>
        <begin position="20"/>
        <end position="40"/>
    </location>
</feature>
<accession>B4D857</accession>
<keyword evidence="2" id="KW-1133">Transmembrane helix</keyword>
<evidence type="ECO:0000313" key="4">
    <source>
        <dbReference type="Proteomes" id="UP000005824"/>
    </source>
</evidence>
<name>B4D857_9BACT</name>
<dbReference type="InParanoid" id="B4D857"/>
<keyword evidence="4" id="KW-1185">Reference proteome</keyword>
<sequence length="229" mass="24167">MEPTLGRCVVISQSLAGMRFLSIASLRFFRLLLGAVLIFAGAQSRGEEPIPTAFPRNRYDAVRAHSPFAVATVEAPPSAPTASFAANWFVSGIARVGDEDFVTIKSRDLSTQFSLFGKNDTVSGVALASVTWSEAVGKSTVTLRKGTETAKLEFNEAEMKATPAPHPGTSPVPGAVANGGPRPVNNQPLMPKAIPGQPPIGQPPIGQPAPPSASPQVRRRVQVIQPPPR</sequence>
<feature type="compositionally biased region" description="Pro residues" evidence="1">
    <location>
        <begin position="196"/>
        <end position="213"/>
    </location>
</feature>
<dbReference type="Proteomes" id="UP000005824">
    <property type="component" value="Unassembled WGS sequence"/>
</dbReference>
<keyword evidence="2" id="KW-0472">Membrane</keyword>
<feature type="region of interest" description="Disordered" evidence="1">
    <location>
        <begin position="159"/>
        <end position="229"/>
    </location>
</feature>
<dbReference type="AlphaFoldDB" id="B4D857"/>
<comment type="caution">
    <text evidence="3">The sequence shown here is derived from an EMBL/GenBank/DDBJ whole genome shotgun (WGS) entry which is preliminary data.</text>
</comment>
<dbReference type="EMBL" id="ABVL01000020">
    <property type="protein sequence ID" value="EDY17411.1"/>
    <property type="molecule type" value="Genomic_DNA"/>
</dbReference>
<evidence type="ECO:0000256" key="1">
    <source>
        <dbReference type="SAM" id="MobiDB-lite"/>
    </source>
</evidence>
<protein>
    <submittedName>
        <fullName evidence="3">Uncharacterized protein</fullName>
    </submittedName>
</protein>
<gene>
    <name evidence="3" type="ORF">CfE428DRAFT_5097</name>
</gene>